<dbReference type="SUPFAM" id="SSF82693">
    <property type="entry name" value="Multidrug efflux transporter AcrB pore domain, PN1, PN2, PC1 and PC2 subdomains"/>
    <property type="match status" value="2"/>
</dbReference>
<evidence type="ECO:0000256" key="1">
    <source>
        <dbReference type="SAM" id="Phobius"/>
    </source>
</evidence>
<dbReference type="GO" id="GO:0042910">
    <property type="term" value="F:xenobiotic transmembrane transporter activity"/>
    <property type="evidence" value="ECO:0007669"/>
    <property type="project" value="TreeGrafter"/>
</dbReference>
<gene>
    <name evidence="2" type="primary">nolG</name>
    <name evidence="2" type="ordered locus">HRM2_48370</name>
</gene>
<keyword evidence="1" id="KW-0472">Membrane</keyword>
<keyword evidence="1" id="KW-1133">Transmembrane helix</keyword>
<sequence length="1037" mass="113908">MNIIKSAIERPVTTAVMVILIVLFGVIGLTRLPVQLAPDTDLPEIEVQTVWSGASPTDMESEVVEKQEDKLKSLQNLQKMESSSYNDYATITLTFDLETDIDTALFRVSNKLNEVDEYPDNVMRPVLSSSGGSSQPIIWMVMKTIKGKDTAILTHRTFFENEIRQYLERIEGVSSLLVFGGTEDQLEVIIDPERMTQRGITINQIISKITTANRDVSAGVLGIDRKNYRIRTVAKFQNDQDPLDVVVYDDGIKRVFLRDVATASIGHEPQFVSVMQDGREGIVVGVRKEKGANVIDIVDRVRAEVNRLNNDVLASRNLFIDWAHDEAPYILTSIDNMKTNVMIGGVLAIVVLLIFLGSLRSTITIGLAIPISAIGTFIFLWLLHRNLNVVSLAGISFAVGMLVDNSIVVLENIDRQLQTGKKIFDAVLHGANEVFGAVVASTLTTVAVFLPVIFIKQEAGQLFKDIAIAITASIVLSLLVSVTVIPSFMHFLYKNRKLSSGSGKPGLTKALGGFFVLRIMSVSNFFQKNVLTRLVCIIVFTSLSITSAWVLMPKAEYLPQGNQNFIMTILVPPPGYSAQKRREVGEYLFEQTDKYRKPGDHNLPLIKNMFYFSSDFLSGFGLSATEEYETEAKRFIPALNRIINSLPGMFGISIQPGIFESGIGKGRTVDLNISGEEMDEIVNAGRVLFGAVAQAVPGSQIRPVPSLEISYPEGKVIADKRKLAASGLTEQELGVYVDVLMNGRKISEFGPEGKNRIDLVLRGAEAQFKTPEDILNAPIINNIGRQVRVGDVATIKYDTGMTQIDRLEKKRNIRLEITPPVSVPLQTAIETIKSTCDNLLASGEIKNISLDLGGNADKLVDTFDALKWNLLLALMITYLLMAALFENFLYPLIIMFSVPLAAAGGLAGLRLVDAYIAPQPLDVLTMLGFIILIGTVVNNAILIVHQSLNNVRNREMDGMRAISESVRTRIRPIFMSAFTSIFGLMPLVLATGSGSELYRGIGSVLLGGLAVSTVFTLFVIPALLAFFIGFEKSRVAV</sequence>
<feature type="transmembrane region" description="Helical" evidence="1">
    <location>
        <begin position="12"/>
        <end position="32"/>
    </location>
</feature>
<feature type="transmembrane region" description="Helical" evidence="1">
    <location>
        <begin position="892"/>
        <end position="912"/>
    </location>
</feature>
<feature type="transmembrane region" description="Helical" evidence="1">
    <location>
        <begin position="363"/>
        <end position="383"/>
    </location>
</feature>
<feature type="transmembrane region" description="Helical" evidence="1">
    <location>
        <begin position="1004"/>
        <end position="1030"/>
    </location>
</feature>
<dbReference type="SUPFAM" id="SSF82714">
    <property type="entry name" value="Multidrug efflux transporter AcrB TolC docking domain, DN and DC subdomains"/>
    <property type="match status" value="2"/>
</dbReference>
<dbReference type="PRINTS" id="PR00702">
    <property type="entry name" value="ACRIFLAVINRP"/>
</dbReference>
<dbReference type="KEGG" id="dat:HRM2_48370"/>
<dbReference type="EMBL" id="CP001087">
    <property type="protein sequence ID" value="ACN17885.1"/>
    <property type="molecule type" value="Genomic_DNA"/>
</dbReference>
<dbReference type="Gene3D" id="3.30.70.1440">
    <property type="entry name" value="Multidrug efflux transporter AcrB pore domain"/>
    <property type="match status" value="1"/>
</dbReference>
<dbReference type="InterPro" id="IPR027463">
    <property type="entry name" value="AcrB_DN_DC_subdom"/>
</dbReference>
<dbReference type="AlphaFoldDB" id="C0QIE1"/>
<evidence type="ECO:0000313" key="3">
    <source>
        <dbReference type="Proteomes" id="UP000000442"/>
    </source>
</evidence>
<evidence type="ECO:0000313" key="2">
    <source>
        <dbReference type="EMBL" id="ACN17885.1"/>
    </source>
</evidence>
<dbReference type="SUPFAM" id="SSF82866">
    <property type="entry name" value="Multidrug efflux transporter AcrB transmembrane domain"/>
    <property type="match status" value="2"/>
</dbReference>
<name>C0QIE1_DESAH</name>
<dbReference type="Gene3D" id="3.30.2090.10">
    <property type="entry name" value="Multidrug efflux transporter AcrB TolC docking domain, DN and DC subdomains"/>
    <property type="match status" value="2"/>
</dbReference>
<reference evidence="2 3" key="1">
    <citation type="journal article" date="2009" name="Environ. Microbiol.">
        <title>Genome sequence of Desulfobacterium autotrophicum HRM2, a marine sulfate reducer oxidizing organic carbon completely to carbon dioxide.</title>
        <authorList>
            <person name="Strittmatter A.W."/>
            <person name="Liesegang H."/>
            <person name="Rabus R."/>
            <person name="Decker I."/>
            <person name="Amann J."/>
            <person name="Andres S."/>
            <person name="Henne A."/>
            <person name="Fricke W.F."/>
            <person name="Martinez-Arias R."/>
            <person name="Bartels D."/>
            <person name="Goesmann A."/>
            <person name="Krause L."/>
            <person name="Puehler A."/>
            <person name="Klenk H.P."/>
            <person name="Richter M."/>
            <person name="Schuler M."/>
            <person name="Gloeckner F.O."/>
            <person name="Meyerdierks A."/>
            <person name="Gottschalk G."/>
            <person name="Amann R."/>
        </authorList>
    </citation>
    <scope>NUCLEOTIDE SEQUENCE [LARGE SCALE GENOMIC DNA]</scope>
    <source>
        <strain evidence="3">ATCC 43914 / DSM 3382 / HRM2</strain>
    </source>
</reference>
<dbReference type="PANTHER" id="PTHR32063">
    <property type="match status" value="1"/>
</dbReference>
<dbReference type="eggNOG" id="COG0841">
    <property type="taxonomic scope" value="Bacteria"/>
</dbReference>
<proteinExistence type="predicted"/>
<organism evidence="2 3">
    <name type="scientific">Desulforapulum autotrophicum (strain ATCC 43914 / DSM 3382 / VKM B-1955 / HRM2)</name>
    <name type="common">Desulfobacterium autotrophicum</name>
    <dbReference type="NCBI Taxonomy" id="177437"/>
    <lineage>
        <taxon>Bacteria</taxon>
        <taxon>Pseudomonadati</taxon>
        <taxon>Thermodesulfobacteriota</taxon>
        <taxon>Desulfobacteria</taxon>
        <taxon>Desulfobacterales</taxon>
        <taxon>Desulfobacteraceae</taxon>
        <taxon>Desulforapulum</taxon>
    </lineage>
</organism>
<feature type="transmembrane region" description="Helical" evidence="1">
    <location>
        <begin position="434"/>
        <end position="454"/>
    </location>
</feature>
<feature type="transmembrane region" description="Helical" evidence="1">
    <location>
        <begin position="530"/>
        <end position="552"/>
    </location>
</feature>
<dbReference type="HOGENOM" id="CLU_002755_1_2_7"/>
<dbReference type="InterPro" id="IPR001036">
    <property type="entry name" value="Acrflvin-R"/>
</dbReference>
<dbReference type="Proteomes" id="UP000000442">
    <property type="component" value="Chromosome"/>
</dbReference>
<dbReference type="STRING" id="177437.HRM2_48370"/>
<accession>C0QIE1</accession>
<feature type="transmembrane region" description="Helical" evidence="1">
    <location>
        <begin position="868"/>
        <end position="885"/>
    </location>
</feature>
<feature type="transmembrane region" description="Helical" evidence="1">
    <location>
        <begin position="924"/>
        <end position="944"/>
    </location>
</feature>
<feature type="transmembrane region" description="Helical" evidence="1">
    <location>
        <begin position="466"/>
        <end position="493"/>
    </location>
</feature>
<protein>
    <submittedName>
        <fullName evidence="2">NolG</fullName>
    </submittedName>
</protein>
<dbReference type="OrthoDB" id="9807612at2"/>
<dbReference type="Pfam" id="PF00873">
    <property type="entry name" value="ACR_tran"/>
    <property type="match status" value="1"/>
</dbReference>
<feature type="transmembrane region" description="Helical" evidence="1">
    <location>
        <begin position="339"/>
        <end position="356"/>
    </location>
</feature>
<dbReference type="Gene3D" id="3.30.70.1320">
    <property type="entry name" value="Multidrug efflux transporter AcrB pore domain like"/>
    <property type="match status" value="1"/>
</dbReference>
<dbReference type="Gene3D" id="3.30.70.1430">
    <property type="entry name" value="Multidrug efflux transporter AcrB pore domain"/>
    <property type="match status" value="2"/>
</dbReference>
<keyword evidence="3" id="KW-1185">Reference proteome</keyword>
<dbReference type="GO" id="GO:0005886">
    <property type="term" value="C:plasma membrane"/>
    <property type="evidence" value="ECO:0007669"/>
    <property type="project" value="TreeGrafter"/>
</dbReference>
<dbReference type="RefSeq" id="WP_015906592.1">
    <property type="nucleotide sequence ID" value="NC_012108.1"/>
</dbReference>
<dbReference type="PANTHER" id="PTHR32063:SF0">
    <property type="entry name" value="SWARMING MOTILITY PROTEIN SWRC"/>
    <property type="match status" value="1"/>
</dbReference>
<feature type="transmembrane region" description="Helical" evidence="1">
    <location>
        <begin position="389"/>
        <end position="413"/>
    </location>
</feature>
<dbReference type="Gene3D" id="1.20.1640.10">
    <property type="entry name" value="Multidrug efflux transporter AcrB transmembrane domain"/>
    <property type="match status" value="2"/>
</dbReference>
<keyword evidence="1" id="KW-0812">Transmembrane</keyword>
<feature type="transmembrane region" description="Helical" evidence="1">
    <location>
        <begin position="973"/>
        <end position="992"/>
    </location>
</feature>